<organism evidence="9 10">
    <name type="scientific">Acidimicrobium ferrooxidans</name>
    <dbReference type="NCBI Taxonomy" id="53635"/>
    <lineage>
        <taxon>Bacteria</taxon>
        <taxon>Bacillati</taxon>
        <taxon>Actinomycetota</taxon>
        <taxon>Acidimicrobiia</taxon>
        <taxon>Acidimicrobiales</taxon>
        <taxon>Acidimicrobiaceae</taxon>
        <taxon>Acidimicrobium</taxon>
    </lineage>
</organism>
<evidence type="ECO:0000256" key="8">
    <source>
        <dbReference type="SAM" id="MobiDB-lite"/>
    </source>
</evidence>
<dbReference type="InterPro" id="IPR005484">
    <property type="entry name" value="Ribosomal_uL18_bac/plant/anim"/>
</dbReference>
<keyword evidence="10" id="KW-1185">Reference proteome</keyword>
<reference evidence="9" key="1">
    <citation type="submission" date="2021-02" db="EMBL/GenBank/DDBJ databases">
        <title>Activity-based single-cell genomes from oceanic crustal fluid captures similar information to metagenomic and metatranscriptomic surveys with orders of magnitude less sampling.</title>
        <authorList>
            <person name="D'Angelo T.S."/>
            <person name="Orcutt B.N."/>
        </authorList>
    </citation>
    <scope>NUCLEOTIDE SEQUENCE [LARGE SCALE GENOMIC DNA]</scope>
    <source>
        <strain evidence="9">AH-315-J10</strain>
    </source>
</reference>
<gene>
    <name evidence="7 9" type="primary">rplR</name>
    <name evidence="9" type="ORF">JYT35_00695</name>
</gene>
<keyword evidence="4 7" id="KW-0689">Ribosomal protein</keyword>
<dbReference type="PANTHER" id="PTHR12899:SF3">
    <property type="entry name" value="LARGE RIBOSOMAL SUBUNIT PROTEIN UL18M"/>
    <property type="match status" value="1"/>
</dbReference>
<feature type="compositionally biased region" description="Basic residues" evidence="8">
    <location>
        <begin position="7"/>
        <end position="19"/>
    </location>
</feature>
<keyword evidence="2 7" id="KW-0699">rRNA-binding</keyword>
<feature type="region of interest" description="Disordered" evidence="8">
    <location>
        <begin position="1"/>
        <end position="25"/>
    </location>
</feature>
<evidence type="ECO:0000256" key="2">
    <source>
        <dbReference type="ARBA" id="ARBA00022730"/>
    </source>
</evidence>
<dbReference type="NCBIfam" id="TIGR00060">
    <property type="entry name" value="L18_bact"/>
    <property type="match status" value="1"/>
</dbReference>
<dbReference type="EMBL" id="JAFIUH010000008">
    <property type="protein sequence ID" value="MBN4059616.1"/>
    <property type="molecule type" value="Genomic_DNA"/>
</dbReference>
<keyword evidence="5 7" id="KW-0687">Ribonucleoprotein</keyword>
<dbReference type="SUPFAM" id="SSF53137">
    <property type="entry name" value="Translational machinery components"/>
    <property type="match status" value="1"/>
</dbReference>
<dbReference type="HAMAP" id="MF_01337_B">
    <property type="entry name" value="Ribosomal_uL18_B"/>
    <property type="match status" value="1"/>
</dbReference>
<comment type="similarity">
    <text evidence="1 7">Belongs to the universal ribosomal protein uL18 family.</text>
</comment>
<name>A0ABS3APY6_9ACTN</name>
<dbReference type="PANTHER" id="PTHR12899">
    <property type="entry name" value="39S RIBOSOMAL PROTEIN L18, MITOCHONDRIAL"/>
    <property type="match status" value="1"/>
</dbReference>
<dbReference type="Proteomes" id="UP000724964">
    <property type="component" value="Unassembled WGS sequence"/>
</dbReference>
<dbReference type="CDD" id="cd00432">
    <property type="entry name" value="Ribosomal_L18_L5e"/>
    <property type="match status" value="1"/>
</dbReference>
<dbReference type="Gene3D" id="3.30.420.100">
    <property type="match status" value="1"/>
</dbReference>
<evidence type="ECO:0000256" key="7">
    <source>
        <dbReference type="HAMAP-Rule" id="MF_01337"/>
    </source>
</evidence>
<dbReference type="GO" id="GO:0005840">
    <property type="term" value="C:ribosome"/>
    <property type="evidence" value="ECO:0007669"/>
    <property type="project" value="UniProtKB-KW"/>
</dbReference>
<evidence type="ECO:0000256" key="3">
    <source>
        <dbReference type="ARBA" id="ARBA00022884"/>
    </source>
</evidence>
<keyword evidence="3 7" id="KW-0694">RNA-binding</keyword>
<proteinExistence type="inferred from homology"/>
<comment type="subunit">
    <text evidence="7">Part of the 50S ribosomal subunit; part of the 5S rRNA/L5/L18/L25 subcomplex. Contacts the 5S and 23S rRNAs.</text>
</comment>
<comment type="caution">
    <text evidence="9">The sequence shown here is derived from an EMBL/GenBank/DDBJ whole genome shotgun (WGS) entry which is preliminary data.</text>
</comment>
<sequence>MSNNSHAKTRRHTRVRKKLQGSPQRPRLTVFRSNKHISAQVIDDAVGRTLASASSTESDIRTAGYTGNKDAASRVGTLIAERASAVGVSRVVFDRGGNKYHGRIAAVADAARDGGLEF</sequence>
<evidence type="ECO:0000313" key="9">
    <source>
        <dbReference type="EMBL" id="MBN4059616.1"/>
    </source>
</evidence>
<evidence type="ECO:0000256" key="1">
    <source>
        <dbReference type="ARBA" id="ARBA00007116"/>
    </source>
</evidence>
<dbReference type="InterPro" id="IPR057268">
    <property type="entry name" value="Ribosomal_L18"/>
</dbReference>
<evidence type="ECO:0000256" key="4">
    <source>
        <dbReference type="ARBA" id="ARBA00022980"/>
    </source>
</evidence>
<protein>
    <recommendedName>
        <fullName evidence="6 7">Large ribosomal subunit protein uL18</fullName>
    </recommendedName>
</protein>
<dbReference type="Pfam" id="PF00861">
    <property type="entry name" value="Ribosomal_L18p"/>
    <property type="match status" value="1"/>
</dbReference>
<dbReference type="InterPro" id="IPR004389">
    <property type="entry name" value="Ribosomal_uL18_bac-type"/>
</dbReference>
<accession>A0ABS3APY6</accession>
<evidence type="ECO:0000313" key="10">
    <source>
        <dbReference type="Proteomes" id="UP000724964"/>
    </source>
</evidence>
<comment type="function">
    <text evidence="7">This is one of the proteins that bind and probably mediate the attachment of the 5S RNA into the large ribosomal subunit, where it forms part of the central protuberance.</text>
</comment>
<evidence type="ECO:0000256" key="5">
    <source>
        <dbReference type="ARBA" id="ARBA00023274"/>
    </source>
</evidence>
<evidence type="ECO:0000256" key="6">
    <source>
        <dbReference type="ARBA" id="ARBA00035197"/>
    </source>
</evidence>